<evidence type="ECO:0000256" key="5">
    <source>
        <dbReference type="ARBA" id="ARBA00023134"/>
    </source>
</evidence>
<sequence>MSNFECYLREIAEDIRNPDDPNNIRDFQTVKSYVLRILRLQDPYFNIIFQKDILFGSLAHKVRIYNDDEADVLMELRFPAYNLIKQVEDIKRPGFMFLDFSQACCDTMIANHLANNKGRILSQSKLRRWIDSIFTNALYNYGNVVHGIYEDYQLKYVWRGAAYTIQAVSHLRTFSIDFVPAVKIVCQTAGTWHAIPKSSNIAGHMHRYTFMISNVDAELQHVARCGRKLKDVLRLLQAFRISKNLPKLRCTHFVNLAIWLSTRMGYQTLYYMSVSDLFLQMLYELCEAFYEGHLPYIWNCQMNLLGNFKEMEILQYHNELLDAYTTLDSYPSQPALSYARCLSHFE</sequence>
<keyword evidence="9" id="KW-1185">Reference proteome</keyword>
<dbReference type="AlphaFoldDB" id="A0A484BRH7"/>
<dbReference type="EMBL" id="LSRL02000014">
    <property type="protein sequence ID" value="TDG50670.1"/>
    <property type="molecule type" value="Genomic_DNA"/>
</dbReference>
<dbReference type="Pfam" id="PF03281">
    <property type="entry name" value="Mab-21"/>
    <property type="match status" value="1"/>
</dbReference>
<evidence type="ECO:0000256" key="6">
    <source>
        <dbReference type="ARBA" id="ARBA00023211"/>
    </source>
</evidence>
<organism evidence="8 9">
    <name type="scientific">Drosophila navojoa</name>
    <name type="common">Fruit fly</name>
    <dbReference type="NCBI Taxonomy" id="7232"/>
    <lineage>
        <taxon>Eukaryota</taxon>
        <taxon>Metazoa</taxon>
        <taxon>Ecdysozoa</taxon>
        <taxon>Arthropoda</taxon>
        <taxon>Hexapoda</taxon>
        <taxon>Insecta</taxon>
        <taxon>Pterygota</taxon>
        <taxon>Neoptera</taxon>
        <taxon>Endopterygota</taxon>
        <taxon>Diptera</taxon>
        <taxon>Brachycera</taxon>
        <taxon>Muscomorpha</taxon>
        <taxon>Ephydroidea</taxon>
        <taxon>Drosophilidae</taxon>
        <taxon>Drosophila</taxon>
    </lineage>
</organism>
<dbReference type="SMART" id="SM01265">
    <property type="entry name" value="Mab-21"/>
    <property type="match status" value="1"/>
</dbReference>
<keyword evidence="3" id="KW-0547">Nucleotide-binding</keyword>
<evidence type="ECO:0000256" key="1">
    <source>
        <dbReference type="ARBA" id="ARBA00001936"/>
    </source>
</evidence>
<keyword evidence="4" id="KW-0067">ATP-binding</keyword>
<evidence type="ECO:0000313" key="9">
    <source>
        <dbReference type="Proteomes" id="UP000295192"/>
    </source>
</evidence>
<dbReference type="OrthoDB" id="6054650at2759"/>
<dbReference type="OMA" id="YERCSWH"/>
<name>A0A484BRH7_DRONA</name>
<keyword evidence="6" id="KW-0464">Manganese</keyword>
<evidence type="ECO:0000259" key="7">
    <source>
        <dbReference type="Pfam" id="PF03281"/>
    </source>
</evidence>
<dbReference type="Gene3D" id="3.30.460.90">
    <property type="match status" value="1"/>
</dbReference>
<dbReference type="GO" id="GO:0005525">
    <property type="term" value="F:GTP binding"/>
    <property type="evidence" value="ECO:0007669"/>
    <property type="project" value="UniProtKB-KW"/>
</dbReference>
<dbReference type="Proteomes" id="UP000295192">
    <property type="component" value="Unassembled WGS sequence"/>
</dbReference>
<dbReference type="InterPro" id="IPR046903">
    <property type="entry name" value="Mab-21-like_nuc_Trfase"/>
</dbReference>
<comment type="similarity">
    <text evidence="2">Belongs to the mab-21 family.</text>
</comment>
<dbReference type="Gene3D" id="1.10.1410.40">
    <property type="match status" value="1"/>
</dbReference>
<feature type="domain" description="Mab-21-like nucleotidyltransferase" evidence="7">
    <location>
        <begin position="62"/>
        <end position="185"/>
    </location>
</feature>
<comment type="caution">
    <text evidence="8">The sequence shown here is derived from an EMBL/GenBank/DDBJ whole genome shotgun (WGS) entry which is preliminary data.</text>
</comment>
<protein>
    <recommendedName>
        <fullName evidence="7">Mab-21-like nucleotidyltransferase domain-containing protein</fullName>
    </recommendedName>
</protein>
<evidence type="ECO:0000256" key="3">
    <source>
        <dbReference type="ARBA" id="ARBA00022741"/>
    </source>
</evidence>
<accession>A0A484BRH7</accession>
<dbReference type="PANTHER" id="PTHR10656">
    <property type="entry name" value="CELL FATE DETERMINING PROTEIN MAB21-RELATED"/>
    <property type="match status" value="1"/>
</dbReference>
<gene>
    <name evidence="8" type="ORF">AWZ03_002974</name>
</gene>
<evidence type="ECO:0000313" key="8">
    <source>
        <dbReference type="EMBL" id="TDG50670.1"/>
    </source>
</evidence>
<dbReference type="PANTHER" id="PTHR10656:SF42">
    <property type="entry name" value="CYCLIC GMP-AMP SYNTHASE-LIKE PROTEIN-RELATED"/>
    <property type="match status" value="1"/>
</dbReference>
<evidence type="ECO:0000256" key="4">
    <source>
        <dbReference type="ARBA" id="ARBA00022840"/>
    </source>
</evidence>
<dbReference type="GO" id="GO:0005524">
    <property type="term" value="F:ATP binding"/>
    <property type="evidence" value="ECO:0007669"/>
    <property type="project" value="UniProtKB-KW"/>
</dbReference>
<comment type="cofactor">
    <cofactor evidence="1">
        <name>Mn(2+)</name>
        <dbReference type="ChEBI" id="CHEBI:29035"/>
    </cofactor>
</comment>
<keyword evidence="5" id="KW-0342">GTP-binding</keyword>
<reference evidence="8 9" key="1">
    <citation type="journal article" date="2019" name="J. Hered.">
        <title>An Improved Genome Assembly for Drosophila navojoa, the Basal Species in the mojavensis Cluster.</title>
        <authorList>
            <person name="Vanderlinde T."/>
            <person name="Dupim E.G."/>
            <person name="Nazario-Yepiz N.O."/>
            <person name="Carvalho A.B."/>
        </authorList>
    </citation>
    <scope>NUCLEOTIDE SEQUENCE [LARGE SCALE GENOMIC DNA]</scope>
    <source>
        <strain evidence="8">Navoj_Jal97</strain>
        <tissue evidence="8">Whole organism</tissue>
    </source>
</reference>
<dbReference type="InterPro" id="IPR024810">
    <property type="entry name" value="MAB21L/cGLR"/>
</dbReference>
<evidence type="ECO:0000256" key="2">
    <source>
        <dbReference type="ARBA" id="ARBA00008307"/>
    </source>
</evidence>
<proteinExistence type="inferred from homology"/>